<dbReference type="EMBL" id="JBHMFC010000072">
    <property type="protein sequence ID" value="MFB9057281.1"/>
    <property type="molecule type" value="Genomic_DNA"/>
</dbReference>
<evidence type="ECO:0000313" key="1">
    <source>
        <dbReference type="EMBL" id="MFB9057281.1"/>
    </source>
</evidence>
<dbReference type="InterPro" id="IPR021326">
    <property type="entry name" value="DUF2931"/>
</dbReference>
<organism evidence="1 2">
    <name type="scientific">Mariniflexile ostreae</name>
    <dbReference type="NCBI Taxonomy" id="1520892"/>
    <lineage>
        <taxon>Bacteria</taxon>
        <taxon>Pseudomonadati</taxon>
        <taxon>Bacteroidota</taxon>
        <taxon>Flavobacteriia</taxon>
        <taxon>Flavobacteriales</taxon>
        <taxon>Flavobacteriaceae</taxon>
        <taxon>Mariniflexile</taxon>
    </lineage>
</organism>
<dbReference type="Pfam" id="PF11153">
    <property type="entry name" value="DUF2931"/>
    <property type="match status" value="1"/>
</dbReference>
<dbReference type="RefSeq" id="WP_379861506.1">
    <property type="nucleotide sequence ID" value="NZ_JBHMFC010000072.1"/>
</dbReference>
<sequence>GFPVLRRSGIEKDTYSMIVTGFAPGGVVVIWLYGGGKQVEVGRYQGKKTTVPASEIDRLDNHERLLFDPVNRKLMMENDRLIPVEVQAANKNRPIPFGLWDRYRKKYCWRPTFIMPEGGKMDDHISFHMFNGENTNMIGDVFTENNYEERAIPDDIGLGWWDKYGQGYGGGVDFDEKEIFAAFAEVFKDSPQGTADLEIRVNQANTLLMVSLKGNGKSIPLSKIKIKAIESRSLTKEYKYNWRPVFIFPEGEKMLDQIDFSSKTSDQFLTGTTFLNMAFQQNGTPSTIDFVYYKGGSSMDIRGIGLDFEQKEIAQTFQSIEQLSPGSPIEMEIKIGKGYHTFTVTLKGNGEELPVKFRTYDFDLGY</sequence>
<gene>
    <name evidence="1" type="ORF">ACFFU9_11075</name>
</gene>
<proteinExistence type="predicted"/>
<dbReference type="Proteomes" id="UP001589585">
    <property type="component" value="Unassembled WGS sequence"/>
</dbReference>
<name>A0ABV5FCW4_9FLAO</name>
<evidence type="ECO:0000313" key="2">
    <source>
        <dbReference type="Proteomes" id="UP001589585"/>
    </source>
</evidence>
<comment type="caution">
    <text evidence="1">The sequence shown here is derived from an EMBL/GenBank/DDBJ whole genome shotgun (WGS) entry which is preliminary data.</text>
</comment>
<protein>
    <submittedName>
        <fullName evidence="1">DUF2931 family protein</fullName>
    </submittedName>
</protein>
<reference evidence="1 2" key="1">
    <citation type="submission" date="2024-09" db="EMBL/GenBank/DDBJ databases">
        <authorList>
            <person name="Sun Q."/>
            <person name="Mori K."/>
        </authorList>
    </citation>
    <scope>NUCLEOTIDE SEQUENCE [LARGE SCALE GENOMIC DNA]</scope>
    <source>
        <strain evidence="1 2">CECT 8622</strain>
    </source>
</reference>
<keyword evidence="2" id="KW-1185">Reference proteome</keyword>
<accession>A0ABV5FCW4</accession>
<feature type="non-terminal residue" evidence="1">
    <location>
        <position position="1"/>
    </location>
</feature>